<dbReference type="RefSeq" id="WP_090538460.1">
    <property type="nucleotide sequence ID" value="NZ_FOYD01000004.1"/>
</dbReference>
<evidence type="ECO:0000313" key="7">
    <source>
        <dbReference type="Proteomes" id="UP000242815"/>
    </source>
</evidence>
<sequence length="192" mass="20977">MKTRESDYHHGDLRQALLQAARQTLEQNGPSSLSLRELARRVGVSHAAPYRHFTSREELLIALATDGFDELTSRLRAAEKATGTLQGMGQAYVGFAVENPSLYKLMFSPELDRRRPELLAEAAAAAFGLLREQTTADDGERSGTLAAWALVHGLSQLLIDRLLSEELLAADRLPALVTAVLGHLRVEPPGNP</sequence>
<gene>
    <name evidence="6" type="ORF">SAMN05216578_10430</name>
</gene>
<dbReference type="OrthoDB" id="9089941at2"/>
<keyword evidence="2 4" id="KW-0238">DNA-binding</keyword>
<dbReference type="SUPFAM" id="SSF46689">
    <property type="entry name" value="Homeodomain-like"/>
    <property type="match status" value="1"/>
</dbReference>
<proteinExistence type="predicted"/>
<dbReference type="AlphaFoldDB" id="A0A1I6BGQ7"/>
<accession>A0A1I6BGQ7</accession>
<evidence type="ECO:0000256" key="4">
    <source>
        <dbReference type="PROSITE-ProRule" id="PRU00335"/>
    </source>
</evidence>
<evidence type="ECO:0000256" key="2">
    <source>
        <dbReference type="ARBA" id="ARBA00023125"/>
    </source>
</evidence>
<dbReference type="InterPro" id="IPR025996">
    <property type="entry name" value="MT1864/Rv1816-like_C"/>
</dbReference>
<protein>
    <submittedName>
        <fullName evidence="6">Transcriptional regulator, TetR family</fullName>
    </submittedName>
</protein>
<dbReference type="InterPro" id="IPR009057">
    <property type="entry name" value="Homeodomain-like_sf"/>
</dbReference>
<name>A0A1I6BGQ7_9GAMM</name>
<dbReference type="EMBL" id="FOYD01000004">
    <property type="protein sequence ID" value="SFQ80125.1"/>
    <property type="molecule type" value="Genomic_DNA"/>
</dbReference>
<dbReference type="InterPro" id="IPR001647">
    <property type="entry name" value="HTH_TetR"/>
</dbReference>
<keyword evidence="3" id="KW-0804">Transcription</keyword>
<dbReference type="SUPFAM" id="SSF48498">
    <property type="entry name" value="Tetracyclin repressor-like, C-terminal domain"/>
    <property type="match status" value="1"/>
</dbReference>
<dbReference type="GO" id="GO:0000976">
    <property type="term" value="F:transcription cis-regulatory region binding"/>
    <property type="evidence" value="ECO:0007669"/>
    <property type="project" value="TreeGrafter"/>
</dbReference>
<dbReference type="PANTHER" id="PTHR30055:SF220">
    <property type="entry name" value="TETR-FAMILY REGULATORY PROTEIN"/>
    <property type="match status" value="1"/>
</dbReference>
<evidence type="ECO:0000256" key="3">
    <source>
        <dbReference type="ARBA" id="ARBA00023163"/>
    </source>
</evidence>
<evidence type="ECO:0000259" key="5">
    <source>
        <dbReference type="PROSITE" id="PS50977"/>
    </source>
</evidence>
<dbReference type="InterPro" id="IPR050109">
    <property type="entry name" value="HTH-type_TetR-like_transc_reg"/>
</dbReference>
<organism evidence="6 7">
    <name type="scientific">Halopseudomonas formosensis</name>
    <dbReference type="NCBI Taxonomy" id="1002526"/>
    <lineage>
        <taxon>Bacteria</taxon>
        <taxon>Pseudomonadati</taxon>
        <taxon>Pseudomonadota</taxon>
        <taxon>Gammaproteobacteria</taxon>
        <taxon>Pseudomonadales</taxon>
        <taxon>Pseudomonadaceae</taxon>
        <taxon>Halopseudomonas</taxon>
    </lineage>
</organism>
<dbReference type="Pfam" id="PF13305">
    <property type="entry name" value="TetR_C_33"/>
    <property type="match status" value="1"/>
</dbReference>
<dbReference type="PROSITE" id="PS50977">
    <property type="entry name" value="HTH_TETR_2"/>
    <property type="match status" value="1"/>
</dbReference>
<evidence type="ECO:0000313" key="6">
    <source>
        <dbReference type="EMBL" id="SFQ80125.1"/>
    </source>
</evidence>
<dbReference type="PRINTS" id="PR00455">
    <property type="entry name" value="HTHTETR"/>
</dbReference>
<dbReference type="InterPro" id="IPR036271">
    <property type="entry name" value="Tet_transcr_reg_TetR-rel_C_sf"/>
</dbReference>
<dbReference type="Proteomes" id="UP000242815">
    <property type="component" value="Unassembled WGS sequence"/>
</dbReference>
<feature type="DNA-binding region" description="H-T-H motif" evidence="4">
    <location>
        <begin position="34"/>
        <end position="53"/>
    </location>
</feature>
<keyword evidence="1" id="KW-0805">Transcription regulation</keyword>
<evidence type="ECO:0000256" key="1">
    <source>
        <dbReference type="ARBA" id="ARBA00023015"/>
    </source>
</evidence>
<dbReference type="STRING" id="1002526.SAMN05216578_10430"/>
<dbReference type="Pfam" id="PF00440">
    <property type="entry name" value="TetR_N"/>
    <property type="match status" value="1"/>
</dbReference>
<dbReference type="GO" id="GO:0003700">
    <property type="term" value="F:DNA-binding transcription factor activity"/>
    <property type="evidence" value="ECO:0007669"/>
    <property type="project" value="TreeGrafter"/>
</dbReference>
<reference evidence="6 7" key="1">
    <citation type="submission" date="2016-10" db="EMBL/GenBank/DDBJ databases">
        <authorList>
            <person name="de Groot N.N."/>
        </authorList>
    </citation>
    <scope>NUCLEOTIDE SEQUENCE [LARGE SCALE GENOMIC DNA]</scope>
    <source>
        <strain evidence="6 7">JCM 18415</strain>
    </source>
</reference>
<dbReference type="Gene3D" id="1.10.357.10">
    <property type="entry name" value="Tetracycline Repressor, domain 2"/>
    <property type="match status" value="1"/>
</dbReference>
<dbReference type="PANTHER" id="PTHR30055">
    <property type="entry name" value="HTH-TYPE TRANSCRIPTIONAL REGULATOR RUTR"/>
    <property type="match status" value="1"/>
</dbReference>
<feature type="domain" description="HTH tetR-type" evidence="5">
    <location>
        <begin position="11"/>
        <end position="71"/>
    </location>
</feature>